<dbReference type="PANTHER" id="PTHR43649:SF32">
    <property type="entry name" value="SUGAR BINDING SECRETED PROTEIN"/>
    <property type="match status" value="1"/>
</dbReference>
<comment type="subcellular location">
    <subcellularLocation>
        <location evidence="1">Periplasm</location>
    </subcellularLocation>
</comment>
<comment type="caution">
    <text evidence="3">The sequence shown here is derived from an EMBL/GenBank/DDBJ whole genome shotgun (WGS) entry which is preliminary data.</text>
</comment>
<keyword evidence="4" id="KW-1185">Reference proteome</keyword>
<evidence type="ECO:0000256" key="2">
    <source>
        <dbReference type="ARBA" id="ARBA00008520"/>
    </source>
</evidence>
<sequence>MKLHSNTLRPSIVPRPVKAAFGVGVLGLAAAVLPAAAFADIRVMCYQDGNECDVTAELIKRYEAQHAGAKVILDVVPYKTVVEQLPIQLAAGQGPDIARVAEIGGLSKNYLDIGPYVKDRKYWEANFGSTLPWMRNKAGDKGIYGFLSQLTMTGPFVNKTLFEQAKVPMPGPKATWEEWVDASRKVAKATQTPAAMAWDRSGHRFAGPAISYGAKIFDAKGNLALDPGYKTAVGKFVGWHKDGTMLKDVWGGSGGSSYADTVGEFKNGRLVMILSGSWQINRMQKEIGNAFDWVAAPNPCGPAACSGMPGGAAWVALKTTKSPKEVGQFLDFMAQEANVAEFVSRTNNIPAHAGVAKKGVSYPSAGPAAQAALGVFTSGTATLAPAAYALQGYKYNRALMLPTVTRVTQAIVGEISVDEAVTKISADMTEAVKQAEK</sequence>
<dbReference type="Pfam" id="PF01547">
    <property type="entry name" value="SBP_bac_1"/>
    <property type="match status" value="1"/>
</dbReference>
<dbReference type="Proteomes" id="UP001596084">
    <property type="component" value="Unassembled WGS sequence"/>
</dbReference>
<dbReference type="PANTHER" id="PTHR43649">
    <property type="entry name" value="ARABINOSE-BINDING PROTEIN-RELATED"/>
    <property type="match status" value="1"/>
</dbReference>
<dbReference type="RefSeq" id="WP_245660852.1">
    <property type="nucleotide sequence ID" value="NZ_JBHSMX010000010.1"/>
</dbReference>
<name>A0ABW0QC36_9BURK</name>
<comment type="similarity">
    <text evidence="2">Belongs to the bacterial solute-binding protein 1 family.</text>
</comment>
<dbReference type="Gene3D" id="3.40.190.10">
    <property type="entry name" value="Periplasmic binding protein-like II"/>
    <property type="match status" value="1"/>
</dbReference>
<dbReference type="SUPFAM" id="SSF53850">
    <property type="entry name" value="Periplasmic binding protein-like II"/>
    <property type="match status" value="1"/>
</dbReference>
<accession>A0ABW0QC36</accession>
<protein>
    <submittedName>
        <fullName evidence="3">ABC transporter substrate-binding protein</fullName>
    </submittedName>
</protein>
<evidence type="ECO:0000313" key="3">
    <source>
        <dbReference type="EMBL" id="MFC5520254.1"/>
    </source>
</evidence>
<dbReference type="InterPro" id="IPR050490">
    <property type="entry name" value="Bact_solute-bd_prot1"/>
</dbReference>
<evidence type="ECO:0000256" key="1">
    <source>
        <dbReference type="ARBA" id="ARBA00004418"/>
    </source>
</evidence>
<organism evidence="3 4">
    <name type="scientific">Polaromonas jejuensis</name>
    <dbReference type="NCBI Taxonomy" id="457502"/>
    <lineage>
        <taxon>Bacteria</taxon>
        <taxon>Pseudomonadati</taxon>
        <taxon>Pseudomonadota</taxon>
        <taxon>Betaproteobacteria</taxon>
        <taxon>Burkholderiales</taxon>
        <taxon>Comamonadaceae</taxon>
        <taxon>Polaromonas</taxon>
    </lineage>
</organism>
<dbReference type="InterPro" id="IPR006059">
    <property type="entry name" value="SBP"/>
</dbReference>
<reference evidence="4" key="1">
    <citation type="journal article" date="2019" name="Int. J. Syst. Evol. Microbiol.">
        <title>The Global Catalogue of Microorganisms (GCM) 10K type strain sequencing project: providing services to taxonomists for standard genome sequencing and annotation.</title>
        <authorList>
            <consortium name="The Broad Institute Genomics Platform"/>
            <consortium name="The Broad Institute Genome Sequencing Center for Infectious Disease"/>
            <person name="Wu L."/>
            <person name="Ma J."/>
        </authorList>
    </citation>
    <scope>NUCLEOTIDE SEQUENCE [LARGE SCALE GENOMIC DNA]</scope>
    <source>
        <strain evidence="4">CGMCC 4.7277</strain>
    </source>
</reference>
<dbReference type="EMBL" id="JBHSMX010000010">
    <property type="protein sequence ID" value="MFC5520254.1"/>
    <property type="molecule type" value="Genomic_DNA"/>
</dbReference>
<evidence type="ECO:0000313" key="4">
    <source>
        <dbReference type="Proteomes" id="UP001596084"/>
    </source>
</evidence>
<proteinExistence type="inferred from homology"/>
<gene>
    <name evidence="3" type="ORF">ACFPP7_04900</name>
</gene>